<dbReference type="SUPFAM" id="SSF50156">
    <property type="entry name" value="PDZ domain-like"/>
    <property type="match status" value="1"/>
</dbReference>
<feature type="non-terminal residue" evidence="3">
    <location>
        <position position="1"/>
    </location>
</feature>
<dbReference type="PANTHER" id="PTHR23150">
    <property type="entry name" value="SULFATASE MODIFYING FACTOR 1, 2"/>
    <property type="match status" value="1"/>
</dbReference>
<evidence type="ECO:0000313" key="3">
    <source>
        <dbReference type="EMBL" id="MBI5249215.1"/>
    </source>
</evidence>
<dbReference type="EMBL" id="JACRDE010000194">
    <property type="protein sequence ID" value="MBI5249215.1"/>
    <property type="molecule type" value="Genomic_DNA"/>
</dbReference>
<dbReference type="InterPro" id="IPR051043">
    <property type="entry name" value="Sulfatase_Mod_Factor_Kinase"/>
</dbReference>
<dbReference type="InterPro" id="IPR036034">
    <property type="entry name" value="PDZ_sf"/>
</dbReference>
<comment type="caution">
    <text evidence="3">The sequence shown here is derived from an EMBL/GenBank/DDBJ whole genome shotgun (WGS) entry which is preliminary data.</text>
</comment>
<name>A0A9D6UZD0_9BACT</name>
<dbReference type="InterPro" id="IPR042095">
    <property type="entry name" value="SUMF_sf"/>
</dbReference>
<dbReference type="PANTHER" id="PTHR23150:SF19">
    <property type="entry name" value="FORMYLGLYCINE-GENERATING ENZYME"/>
    <property type="match status" value="1"/>
</dbReference>
<dbReference type="InterPro" id="IPR016187">
    <property type="entry name" value="CTDL_fold"/>
</dbReference>
<protein>
    <submittedName>
        <fullName evidence="3">SUMF1/EgtB/PvdO family nonheme iron enzyme</fullName>
    </submittedName>
</protein>
<evidence type="ECO:0000256" key="1">
    <source>
        <dbReference type="SAM" id="MobiDB-lite"/>
    </source>
</evidence>
<feature type="region of interest" description="Disordered" evidence="1">
    <location>
        <begin position="279"/>
        <end position="306"/>
    </location>
</feature>
<dbReference type="AlphaFoldDB" id="A0A9D6UZD0"/>
<dbReference type="Gene3D" id="3.90.1580.10">
    <property type="entry name" value="paralog of FGE (formylglycine-generating enzyme)"/>
    <property type="match status" value="1"/>
</dbReference>
<dbReference type="InterPro" id="IPR005532">
    <property type="entry name" value="SUMF_dom"/>
</dbReference>
<gene>
    <name evidence="3" type="ORF">HY912_06950</name>
</gene>
<sequence length="306" mass="34409">EYAARGGLPNAQVPWGDQLPDARRANYADKSTDFEWRDRTADDGHKYVAPVGTYEPNGYGLYDMAGNALEWVRDYYGEDYYKFSPEIDPEGPGHGEFRVMKGGEWTFGPVNLRCAFRGWSRPDLGFQNSGFRVAIDLSNPVRPFHFAANFLTKEWIPDSDQRVVATAVAKEKDRSQPTVARVPQPAEKAAANPTVKGLMVLSFSPKSDARKVGMIKGDVIIEYDGARDLTADKFLAMTAVSRRDKTRPLVVFVRDGYEYSVRLNPGFMGVSVMDTVVSGPFKRPEPQQERIPEDDKDKKSKHLDWT</sequence>
<proteinExistence type="predicted"/>
<evidence type="ECO:0000313" key="4">
    <source>
        <dbReference type="Proteomes" id="UP000807825"/>
    </source>
</evidence>
<dbReference type="GO" id="GO:0120147">
    <property type="term" value="F:formylglycine-generating oxidase activity"/>
    <property type="evidence" value="ECO:0007669"/>
    <property type="project" value="TreeGrafter"/>
</dbReference>
<dbReference type="SUPFAM" id="SSF56436">
    <property type="entry name" value="C-type lectin-like"/>
    <property type="match status" value="1"/>
</dbReference>
<dbReference type="Gene3D" id="2.30.42.10">
    <property type="match status" value="1"/>
</dbReference>
<feature type="domain" description="Sulfatase-modifying factor enzyme-like" evidence="2">
    <location>
        <begin position="1"/>
        <end position="134"/>
    </location>
</feature>
<evidence type="ECO:0000259" key="2">
    <source>
        <dbReference type="Pfam" id="PF03781"/>
    </source>
</evidence>
<dbReference type="Pfam" id="PF03781">
    <property type="entry name" value="FGE-sulfatase"/>
    <property type="match status" value="1"/>
</dbReference>
<reference evidence="3" key="1">
    <citation type="submission" date="2020-07" db="EMBL/GenBank/DDBJ databases">
        <title>Huge and variable diversity of episymbiotic CPR bacteria and DPANN archaea in groundwater ecosystems.</title>
        <authorList>
            <person name="He C.Y."/>
            <person name="Keren R."/>
            <person name="Whittaker M."/>
            <person name="Farag I.F."/>
            <person name="Doudna J."/>
            <person name="Cate J.H.D."/>
            <person name="Banfield J.F."/>
        </authorList>
    </citation>
    <scope>NUCLEOTIDE SEQUENCE</scope>
    <source>
        <strain evidence="3">NC_groundwater_1664_Pr3_B-0.1um_52_9</strain>
    </source>
</reference>
<organism evidence="3 4">
    <name type="scientific">Desulfomonile tiedjei</name>
    <dbReference type="NCBI Taxonomy" id="2358"/>
    <lineage>
        <taxon>Bacteria</taxon>
        <taxon>Pseudomonadati</taxon>
        <taxon>Thermodesulfobacteriota</taxon>
        <taxon>Desulfomonilia</taxon>
        <taxon>Desulfomonilales</taxon>
        <taxon>Desulfomonilaceae</taxon>
        <taxon>Desulfomonile</taxon>
    </lineage>
</organism>
<dbReference type="Proteomes" id="UP000807825">
    <property type="component" value="Unassembled WGS sequence"/>
</dbReference>
<feature type="compositionally biased region" description="Basic and acidic residues" evidence="1">
    <location>
        <begin position="282"/>
        <end position="306"/>
    </location>
</feature>
<accession>A0A9D6UZD0</accession>